<name>A0A0E9USY3_ANGAN</name>
<organism evidence="1">
    <name type="scientific">Anguilla anguilla</name>
    <name type="common">European freshwater eel</name>
    <name type="synonym">Muraena anguilla</name>
    <dbReference type="NCBI Taxonomy" id="7936"/>
    <lineage>
        <taxon>Eukaryota</taxon>
        <taxon>Metazoa</taxon>
        <taxon>Chordata</taxon>
        <taxon>Craniata</taxon>
        <taxon>Vertebrata</taxon>
        <taxon>Euteleostomi</taxon>
        <taxon>Actinopterygii</taxon>
        <taxon>Neopterygii</taxon>
        <taxon>Teleostei</taxon>
        <taxon>Anguilliformes</taxon>
        <taxon>Anguillidae</taxon>
        <taxon>Anguilla</taxon>
    </lineage>
</organism>
<proteinExistence type="predicted"/>
<evidence type="ECO:0000313" key="1">
    <source>
        <dbReference type="EMBL" id="JAH68295.1"/>
    </source>
</evidence>
<protein>
    <submittedName>
        <fullName evidence="1">Uncharacterized protein</fullName>
    </submittedName>
</protein>
<reference evidence="1" key="1">
    <citation type="submission" date="2014-11" db="EMBL/GenBank/DDBJ databases">
        <authorList>
            <person name="Amaro Gonzalez C."/>
        </authorList>
    </citation>
    <scope>NUCLEOTIDE SEQUENCE</scope>
</reference>
<dbReference type="EMBL" id="GBXM01040282">
    <property type="protein sequence ID" value="JAH68295.1"/>
    <property type="molecule type" value="Transcribed_RNA"/>
</dbReference>
<sequence length="18" mass="2000">MAEILISVVLSSKQQKIL</sequence>
<reference evidence="1" key="2">
    <citation type="journal article" date="2015" name="Fish Shellfish Immunol.">
        <title>Early steps in the European eel (Anguilla anguilla)-Vibrio vulnificus interaction in the gills: Role of the RtxA13 toxin.</title>
        <authorList>
            <person name="Callol A."/>
            <person name="Pajuelo D."/>
            <person name="Ebbesson L."/>
            <person name="Teles M."/>
            <person name="MacKenzie S."/>
            <person name="Amaro C."/>
        </authorList>
    </citation>
    <scope>NUCLEOTIDE SEQUENCE</scope>
</reference>
<dbReference type="AlphaFoldDB" id="A0A0E9USY3"/>
<accession>A0A0E9USY3</accession>